<dbReference type="EMBL" id="SNZR01000013">
    <property type="protein sequence ID" value="TDR90143.1"/>
    <property type="molecule type" value="Genomic_DNA"/>
</dbReference>
<sequence length="275" mass="28201">MRAEDRVAEALAALAARGISGRFDCALVLGTGLSQLADDVADAVSVPFGEVPHLAPARVTGHEGRIVAGRYGRRRVLVFQGRVHFYEAGDAAAMAVPIGIVAALGAPPLILTSAAGAVNPGLPVGGLVLVCDHINYSGLNPLLGETGDARFVPMVGAYDAGLRADLTRAAAAAEVPLPEGVYMWFSGPSFETPAEIRMAGLLGADLVGMSTVPEVILARFHGLRVAAISAVTNMAAGIGDSPLAHTHAETNAAAAAAAPKLRRVLRAYLSGRDDD</sequence>
<comment type="caution">
    <text evidence="11">The sequence shown here is derived from an EMBL/GenBank/DDBJ whole genome shotgun (WGS) entry which is preliminary data.</text>
</comment>
<evidence type="ECO:0000256" key="9">
    <source>
        <dbReference type="PIRNR" id="PIRNR000477"/>
    </source>
</evidence>
<comment type="subunit">
    <text evidence="3">Homotrimer.</text>
</comment>
<comment type="similarity">
    <text evidence="2 9">Belongs to the PNP/MTAP phosphorylase family.</text>
</comment>
<organism evidence="11 12">
    <name type="scientific">Enterovirga rhinocerotis</name>
    <dbReference type="NCBI Taxonomy" id="1339210"/>
    <lineage>
        <taxon>Bacteria</taxon>
        <taxon>Pseudomonadati</taxon>
        <taxon>Pseudomonadota</taxon>
        <taxon>Alphaproteobacteria</taxon>
        <taxon>Hyphomicrobiales</taxon>
        <taxon>Methylobacteriaceae</taxon>
        <taxon>Enterovirga</taxon>
    </lineage>
</organism>
<dbReference type="RefSeq" id="WP_133771304.1">
    <property type="nucleotide sequence ID" value="NZ_SNZR01000013.1"/>
</dbReference>
<accession>A0A4R7BXA8</accession>
<evidence type="ECO:0000256" key="4">
    <source>
        <dbReference type="ARBA" id="ARBA00011886"/>
    </source>
</evidence>
<evidence type="ECO:0000256" key="7">
    <source>
        <dbReference type="ARBA" id="ARBA00022679"/>
    </source>
</evidence>
<dbReference type="SUPFAM" id="SSF53167">
    <property type="entry name" value="Purine and uridine phosphorylases"/>
    <property type="match status" value="1"/>
</dbReference>
<protein>
    <recommendedName>
        <fullName evidence="5 9">Purine nucleoside phosphorylase</fullName>
        <ecNumber evidence="4 9">2.4.2.1</ecNumber>
    </recommendedName>
    <alternativeName>
        <fullName evidence="8 9">Inosine-guanosine phosphorylase</fullName>
    </alternativeName>
</protein>
<name>A0A4R7BXA8_9HYPH</name>
<dbReference type="Pfam" id="PF01048">
    <property type="entry name" value="PNP_UDP_1"/>
    <property type="match status" value="1"/>
</dbReference>
<dbReference type="InterPro" id="IPR000845">
    <property type="entry name" value="Nucleoside_phosphorylase_d"/>
</dbReference>
<dbReference type="GO" id="GO:0009116">
    <property type="term" value="P:nucleoside metabolic process"/>
    <property type="evidence" value="ECO:0007669"/>
    <property type="project" value="InterPro"/>
</dbReference>
<dbReference type="NCBIfam" id="TIGR01698">
    <property type="entry name" value="PUNP"/>
    <property type="match status" value="1"/>
</dbReference>
<dbReference type="InterPro" id="IPR011268">
    <property type="entry name" value="Purine_phosphorylase"/>
</dbReference>
<dbReference type="NCBIfam" id="TIGR01697">
    <property type="entry name" value="PNPH-PUNA-XAPA"/>
    <property type="match status" value="1"/>
</dbReference>
<feature type="domain" description="Nucleoside phosphorylase" evidence="10">
    <location>
        <begin position="26"/>
        <end position="269"/>
    </location>
</feature>
<proteinExistence type="inferred from homology"/>
<evidence type="ECO:0000256" key="6">
    <source>
        <dbReference type="ARBA" id="ARBA00022676"/>
    </source>
</evidence>
<keyword evidence="12" id="KW-1185">Reference proteome</keyword>
<dbReference type="EC" id="2.4.2.1" evidence="4 9"/>
<evidence type="ECO:0000256" key="8">
    <source>
        <dbReference type="ARBA" id="ARBA00031036"/>
    </source>
</evidence>
<dbReference type="OrthoDB" id="1523230at2"/>
<evidence type="ECO:0000313" key="11">
    <source>
        <dbReference type="EMBL" id="TDR90143.1"/>
    </source>
</evidence>
<dbReference type="CDD" id="cd09009">
    <property type="entry name" value="PNP-EcPNPII_like"/>
    <property type="match status" value="1"/>
</dbReference>
<gene>
    <name evidence="11" type="ORF">EV668_2985</name>
</gene>
<evidence type="ECO:0000313" key="12">
    <source>
        <dbReference type="Proteomes" id="UP000295122"/>
    </source>
</evidence>
<comment type="function">
    <text evidence="9">The purine nucleoside phosphorylases catalyze the phosphorolytic breakdown of the N-glycosidic bond in the beta-(deoxy)ribonucleoside molecules, with the formation of the corresponding free purine bases and pentose-1-phosphate.</text>
</comment>
<dbReference type="GO" id="GO:0005737">
    <property type="term" value="C:cytoplasm"/>
    <property type="evidence" value="ECO:0007669"/>
    <property type="project" value="TreeGrafter"/>
</dbReference>
<comment type="pathway">
    <text evidence="1 9">Purine metabolism; purine nucleoside salvage.</text>
</comment>
<evidence type="ECO:0000256" key="1">
    <source>
        <dbReference type="ARBA" id="ARBA00005058"/>
    </source>
</evidence>
<dbReference type="PIRSF" id="PIRSF000477">
    <property type="entry name" value="PurNPase"/>
    <property type="match status" value="1"/>
</dbReference>
<keyword evidence="7 9" id="KW-0808">Transferase</keyword>
<keyword evidence="6 9" id="KW-0328">Glycosyltransferase</keyword>
<evidence type="ECO:0000256" key="3">
    <source>
        <dbReference type="ARBA" id="ARBA00011233"/>
    </source>
</evidence>
<dbReference type="GO" id="GO:0004731">
    <property type="term" value="F:purine-nucleoside phosphorylase activity"/>
    <property type="evidence" value="ECO:0007669"/>
    <property type="project" value="UniProtKB-EC"/>
</dbReference>
<evidence type="ECO:0000256" key="2">
    <source>
        <dbReference type="ARBA" id="ARBA00006751"/>
    </source>
</evidence>
<evidence type="ECO:0000256" key="5">
    <source>
        <dbReference type="ARBA" id="ARBA00013834"/>
    </source>
</evidence>
<dbReference type="NCBIfam" id="NF006054">
    <property type="entry name" value="PRK08202.1"/>
    <property type="match status" value="1"/>
</dbReference>
<dbReference type="Proteomes" id="UP000295122">
    <property type="component" value="Unassembled WGS sequence"/>
</dbReference>
<dbReference type="UniPathway" id="UPA00606"/>
<dbReference type="InterPro" id="IPR035994">
    <property type="entry name" value="Nucleoside_phosphorylase_sf"/>
</dbReference>
<dbReference type="PANTHER" id="PTHR11904:SF9">
    <property type="entry name" value="PURINE NUCLEOSIDE PHOSPHORYLASE-RELATED"/>
    <property type="match status" value="1"/>
</dbReference>
<evidence type="ECO:0000259" key="10">
    <source>
        <dbReference type="Pfam" id="PF01048"/>
    </source>
</evidence>
<reference evidence="11 12" key="1">
    <citation type="submission" date="2019-03" db="EMBL/GenBank/DDBJ databases">
        <title>Genomic Encyclopedia of Type Strains, Phase IV (KMG-IV): sequencing the most valuable type-strain genomes for metagenomic binning, comparative biology and taxonomic classification.</title>
        <authorList>
            <person name="Goeker M."/>
        </authorList>
    </citation>
    <scope>NUCLEOTIDE SEQUENCE [LARGE SCALE GENOMIC DNA]</scope>
    <source>
        <strain evidence="11 12">DSM 25903</strain>
    </source>
</reference>
<dbReference type="AlphaFoldDB" id="A0A4R7BXA8"/>
<dbReference type="InterPro" id="IPR011269">
    <property type="entry name" value="PUNP"/>
</dbReference>
<dbReference type="PANTHER" id="PTHR11904">
    <property type="entry name" value="METHYLTHIOADENOSINE/PURINE NUCLEOSIDE PHOSPHORYLASE"/>
    <property type="match status" value="1"/>
</dbReference>
<dbReference type="Gene3D" id="3.40.50.1580">
    <property type="entry name" value="Nucleoside phosphorylase domain"/>
    <property type="match status" value="1"/>
</dbReference>